<organism evidence="5 6">
    <name type="scientific">Cognatishimia activa</name>
    <dbReference type="NCBI Taxonomy" id="1715691"/>
    <lineage>
        <taxon>Bacteria</taxon>
        <taxon>Pseudomonadati</taxon>
        <taxon>Pseudomonadota</taxon>
        <taxon>Alphaproteobacteria</taxon>
        <taxon>Rhodobacterales</taxon>
        <taxon>Paracoccaceae</taxon>
        <taxon>Cognatishimia</taxon>
    </lineage>
</organism>
<feature type="domain" description="HTH araC/xylS-type" evidence="4">
    <location>
        <begin position="195"/>
        <end position="293"/>
    </location>
</feature>
<dbReference type="STRING" id="1715691.TA5113_01802"/>
<evidence type="ECO:0000256" key="2">
    <source>
        <dbReference type="ARBA" id="ARBA00023125"/>
    </source>
</evidence>
<dbReference type="SMART" id="SM00342">
    <property type="entry name" value="HTH_ARAC"/>
    <property type="match status" value="1"/>
</dbReference>
<dbReference type="OrthoDB" id="345413at2"/>
<accession>A0A0P1J4E8</accession>
<dbReference type="Gene3D" id="1.10.10.60">
    <property type="entry name" value="Homeodomain-like"/>
    <property type="match status" value="1"/>
</dbReference>
<gene>
    <name evidence="5" type="primary">melR</name>
    <name evidence="5" type="ORF">TA5114_01004</name>
</gene>
<evidence type="ECO:0000256" key="3">
    <source>
        <dbReference type="ARBA" id="ARBA00023163"/>
    </source>
</evidence>
<dbReference type="Proteomes" id="UP000051184">
    <property type="component" value="Unassembled WGS sequence"/>
</dbReference>
<dbReference type="GO" id="GO:0003700">
    <property type="term" value="F:DNA-binding transcription factor activity"/>
    <property type="evidence" value="ECO:0007669"/>
    <property type="project" value="InterPro"/>
</dbReference>
<sequence>MAQRLSSVDAIVPFSESVDQTRVPTPNNFIIESHKPTLFDTPFHHHTSVELNFLQNCHLDYSFSGQVAKLKANRLVVFWGAAPHKVTDVYGEGRITNIYLSLGQFVRWGLPSDLVKAILTGEVIASRNDDPLDALLINRIYNEKHLEQTPWRRTHLAEIETRLRRLALEGWSTLISSPSRGNGFSVRSTTMQEVESMLRFISENFTLPINVKDIAAASSLSPARAGQVFRDVLTVSIKKHLTRTRLSHARMLLVETEAKVSSVALDSGFASLSAFYEAFTKEHKQSPAEYRRQSQRSNPFLAFHAQP</sequence>
<keyword evidence="1" id="KW-0805">Transcription regulation</keyword>
<dbReference type="Pfam" id="PF12833">
    <property type="entry name" value="HTH_18"/>
    <property type="match status" value="1"/>
</dbReference>
<dbReference type="SUPFAM" id="SSF46689">
    <property type="entry name" value="Homeodomain-like"/>
    <property type="match status" value="1"/>
</dbReference>
<dbReference type="PROSITE" id="PS01124">
    <property type="entry name" value="HTH_ARAC_FAMILY_2"/>
    <property type="match status" value="1"/>
</dbReference>
<dbReference type="InterPro" id="IPR009057">
    <property type="entry name" value="Homeodomain-like_sf"/>
</dbReference>
<evidence type="ECO:0000256" key="1">
    <source>
        <dbReference type="ARBA" id="ARBA00023015"/>
    </source>
</evidence>
<evidence type="ECO:0000259" key="4">
    <source>
        <dbReference type="PROSITE" id="PS01124"/>
    </source>
</evidence>
<protein>
    <submittedName>
        <fullName evidence="5">Melibiose operon regulatory protein</fullName>
    </submittedName>
</protein>
<dbReference type="GO" id="GO:0043565">
    <property type="term" value="F:sequence-specific DNA binding"/>
    <property type="evidence" value="ECO:0007669"/>
    <property type="project" value="InterPro"/>
</dbReference>
<evidence type="ECO:0000313" key="5">
    <source>
        <dbReference type="EMBL" id="CUK25212.1"/>
    </source>
</evidence>
<dbReference type="PANTHER" id="PTHR43280">
    <property type="entry name" value="ARAC-FAMILY TRANSCRIPTIONAL REGULATOR"/>
    <property type="match status" value="1"/>
</dbReference>
<dbReference type="InterPro" id="IPR018062">
    <property type="entry name" value="HTH_AraC-typ_CS"/>
</dbReference>
<reference evidence="6" key="1">
    <citation type="submission" date="2015-09" db="EMBL/GenBank/DDBJ databases">
        <authorList>
            <person name="Rodrigo-Torres Lidia"/>
            <person name="Arahal R.David."/>
        </authorList>
    </citation>
    <scope>NUCLEOTIDE SEQUENCE [LARGE SCALE GENOMIC DNA]</scope>
    <source>
        <strain evidence="6">CECT 5114</strain>
    </source>
</reference>
<dbReference type="PANTHER" id="PTHR43280:SF27">
    <property type="entry name" value="TRANSCRIPTIONAL REGULATOR MTLR"/>
    <property type="match status" value="1"/>
</dbReference>
<keyword evidence="6" id="KW-1185">Reference proteome</keyword>
<evidence type="ECO:0000313" key="6">
    <source>
        <dbReference type="Proteomes" id="UP000051184"/>
    </source>
</evidence>
<name>A0A0P1J4E8_9RHOB</name>
<keyword evidence="3" id="KW-0804">Transcription</keyword>
<dbReference type="InterPro" id="IPR018060">
    <property type="entry name" value="HTH_AraC"/>
</dbReference>
<dbReference type="PROSITE" id="PS00041">
    <property type="entry name" value="HTH_ARAC_FAMILY_1"/>
    <property type="match status" value="1"/>
</dbReference>
<keyword evidence="2" id="KW-0238">DNA-binding</keyword>
<dbReference type="EMBL" id="CYUE01000011">
    <property type="protein sequence ID" value="CUK25212.1"/>
    <property type="molecule type" value="Genomic_DNA"/>
</dbReference>
<dbReference type="AlphaFoldDB" id="A0A0P1J4E8"/>
<proteinExistence type="predicted"/>
<dbReference type="RefSeq" id="WP_058316684.1">
    <property type="nucleotide sequence ID" value="NZ_CYTO01000018.1"/>
</dbReference>